<evidence type="ECO:0000313" key="2">
    <source>
        <dbReference type="Proteomes" id="UP001165122"/>
    </source>
</evidence>
<accession>A0A9W7FBH7</accession>
<proteinExistence type="predicted"/>
<organism evidence="1 2">
    <name type="scientific">Triparma laevis f. longispina</name>
    <dbReference type="NCBI Taxonomy" id="1714387"/>
    <lineage>
        <taxon>Eukaryota</taxon>
        <taxon>Sar</taxon>
        <taxon>Stramenopiles</taxon>
        <taxon>Ochrophyta</taxon>
        <taxon>Bolidophyceae</taxon>
        <taxon>Parmales</taxon>
        <taxon>Triparmaceae</taxon>
        <taxon>Triparma</taxon>
    </lineage>
</organism>
<keyword evidence="2" id="KW-1185">Reference proteome</keyword>
<gene>
    <name evidence="1" type="ORF">TrLO_g6990</name>
</gene>
<protein>
    <recommendedName>
        <fullName evidence="3">Concanavalin A-like lectin/glucanase domain-containing protein</fullName>
    </recommendedName>
</protein>
<reference evidence="2" key="1">
    <citation type="journal article" date="2023" name="Commun. Biol.">
        <title>Genome analysis of Parmales, the sister group of diatoms, reveals the evolutionary specialization of diatoms from phago-mixotrophs to photoautotrophs.</title>
        <authorList>
            <person name="Ban H."/>
            <person name="Sato S."/>
            <person name="Yoshikawa S."/>
            <person name="Yamada K."/>
            <person name="Nakamura Y."/>
            <person name="Ichinomiya M."/>
            <person name="Sato N."/>
            <person name="Blanc-Mathieu R."/>
            <person name="Endo H."/>
            <person name="Kuwata A."/>
            <person name="Ogata H."/>
        </authorList>
    </citation>
    <scope>NUCLEOTIDE SEQUENCE [LARGE SCALE GENOMIC DNA]</scope>
    <source>
        <strain evidence="2">NIES 3700</strain>
    </source>
</reference>
<dbReference type="SUPFAM" id="SSF49899">
    <property type="entry name" value="Concanavalin A-like lectins/glucanases"/>
    <property type="match status" value="1"/>
</dbReference>
<dbReference type="OrthoDB" id="203208at2759"/>
<sequence length="293" mass="33632">MPSPSSLLVRRDSGPVHLYDDLVPLITSFMRSFETLSIAATLNKSFLRCCREQYEYLTENPELWIPSESRHFASHEWDFRRESPSPSPTVQDTKSSLLAHLHNSAYLSPSGLVLPPNSSSYATLPSWTWGGPTSIEVYLKFSKFNPTSHIFDFGSYSYSDRIFLCNFRTTSNLTLCIRKNHEPRYIDSNSNNGFEEDKWTHLVLTFEGCITKIHKNGKLVKTSTSSQEPEICERDAQTIGAYLKGDNFFFDGTIGFIRFYNGKIVESEHVRGLYNEMKKPKVNITKRIFLSYE</sequence>
<dbReference type="Pfam" id="PF13385">
    <property type="entry name" value="Laminin_G_3"/>
    <property type="match status" value="1"/>
</dbReference>
<name>A0A9W7FBH7_9STRA</name>
<evidence type="ECO:0000313" key="1">
    <source>
        <dbReference type="EMBL" id="GMI09100.1"/>
    </source>
</evidence>
<dbReference type="Proteomes" id="UP001165122">
    <property type="component" value="Unassembled WGS sequence"/>
</dbReference>
<dbReference type="InterPro" id="IPR013320">
    <property type="entry name" value="ConA-like_dom_sf"/>
</dbReference>
<dbReference type="EMBL" id="BRXW01000133">
    <property type="protein sequence ID" value="GMI09100.1"/>
    <property type="molecule type" value="Genomic_DNA"/>
</dbReference>
<dbReference type="AlphaFoldDB" id="A0A9W7FBH7"/>
<dbReference type="Gene3D" id="2.60.120.200">
    <property type="match status" value="1"/>
</dbReference>
<comment type="caution">
    <text evidence="1">The sequence shown here is derived from an EMBL/GenBank/DDBJ whole genome shotgun (WGS) entry which is preliminary data.</text>
</comment>
<evidence type="ECO:0008006" key="3">
    <source>
        <dbReference type="Google" id="ProtNLM"/>
    </source>
</evidence>